<dbReference type="OrthoDB" id="5431474at2759"/>
<dbReference type="RefSeq" id="XP_007673429.1">
    <property type="nucleotide sequence ID" value="XM_007675239.1"/>
</dbReference>
<dbReference type="EMBL" id="KB445551">
    <property type="protein sequence ID" value="EMC99994.1"/>
    <property type="molecule type" value="Genomic_DNA"/>
</dbReference>
<accession>M2NKN9</accession>
<feature type="region of interest" description="Disordered" evidence="1">
    <location>
        <begin position="207"/>
        <end position="232"/>
    </location>
</feature>
<dbReference type="KEGG" id="bcom:BAUCODRAFT_359251"/>
<feature type="compositionally biased region" description="Pro residues" evidence="1">
    <location>
        <begin position="816"/>
        <end position="828"/>
    </location>
</feature>
<dbReference type="AlphaFoldDB" id="M2NKN9"/>
<dbReference type="GeneID" id="19112842"/>
<name>M2NKN9_BAUPA</name>
<keyword evidence="3" id="KW-1185">Reference proteome</keyword>
<evidence type="ECO:0000256" key="1">
    <source>
        <dbReference type="SAM" id="MobiDB-lite"/>
    </source>
</evidence>
<feature type="region of interest" description="Disordered" evidence="1">
    <location>
        <begin position="388"/>
        <end position="411"/>
    </location>
</feature>
<dbReference type="OMA" id="NSPDMEN"/>
<feature type="region of interest" description="Disordered" evidence="1">
    <location>
        <begin position="773"/>
        <end position="840"/>
    </location>
</feature>
<feature type="region of interest" description="Disordered" evidence="1">
    <location>
        <begin position="113"/>
        <end position="138"/>
    </location>
</feature>
<gene>
    <name evidence="2" type="ORF">BAUCODRAFT_359251</name>
</gene>
<protein>
    <submittedName>
        <fullName evidence="2">Uncharacterized protein</fullName>
    </submittedName>
</protein>
<organism evidence="2 3">
    <name type="scientific">Baudoinia panamericana (strain UAMH 10762)</name>
    <name type="common">Angels' share fungus</name>
    <name type="synonym">Baudoinia compniacensis (strain UAMH 10762)</name>
    <dbReference type="NCBI Taxonomy" id="717646"/>
    <lineage>
        <taxon>Eukaryota</taxon>
        <taxon>Fungi</taxon>
        <taxon>Dikarya</taxon>
        <taxon>Ascomycota</taxon>
        <taxon>Pezizomycotina</taxon>
        <taxon>Dothideomycetes</taxon>
        <taxon>Dothideomycetidae</taxon>
        <taxon>Mycosphaerellales</taxon>
        <taxon>Teratosphaeriaceae</taxon>
        <taxon>Baudoinia</taxon>
    </lineage>
</organism>
<feature type="compositionally biased region" description="Low complexity" evidence="1">
    <location>
        <begin position="734"/>
        <end position="747"/>
    </location>
</feature>
<feature type="compositionally biased region" description="Low complexity" evidence="1">
    <location>
        <begin position="215"/>
        <end position="230"/>
    </location>
</feature>
<feature type="compositionally biased region" description="Low complexity" evidence="1">
    <location>
        <begin position="773"/>
        <end position="785"/>
    </location>
</feature>
<feature type="compositionally biased region" description="Basic residues" evidence="1">
    <location>
        <begin position="802"/>
        <end position="815"/>
    </location>
</feature>
<proteinExistence type="predicted"/>
<feature type="region of interest" description="Disordered" evidence="1">
    <location>
        <begin position="871"/>
        <end position="895"/>
    </location>
</feature>
<dbReference type="eggNOG" id="ENOG502TAXB">
    <property type="taxonomic scope" value="Eukaryota"/>
</dbReference>
<feature type="compositionally biased region" description="Low complexity" evidence="1">
    <location>
        <begin position="273"/>
        <end position="291"/>
    </location>
</feature>
<evidence type="ECO:0000313" key="3">
    <source>
        <dbReference type="Proteomes" id="UP000011761"/>
    </source>
</evidence>
<evidence type="ECO:0000313" key="2">
    <source>
        <dbReference type="EMBL" id="EMC99994.1"/>
    </source>
</evidence>
<sequence>MSSKFFTWTKGDRKYAPEGHRSAGVVPIPAECISIKGMDLEQGAKDIGRSRREAIPPSFDLESMSPLQHAPVHNESIALHDAAVQSATSLMAVMNDMLRSPHISAHLSAQRGNGLTPMYGRPRSHTAPSTPLVEAPSVGPVELPGSLLASKRSILSLHQSIDGTATKPVVQSPVQTALGTSIVRPRSSPQEATYSLPHVPVRSSDGFPLQTSLYPSAQLSPRSQSSSPQRFSRKFGNATLPIAGDDLFETRHVGETMQAAKRPSLYAVSSRLSQRSSVGTGSNSSRVGSSSAVPQLTTSVTKQSCSQCSNLQQQDVERALLEHITIMRSTHEAHLHSLREAHLRELESSRSYIEFLESRHGLSDLRQGVSKRELSLDTSHVRVMSDEMHSAGASATTQRSSSSLESQKRASQEAVAEAEALKRKLSLVRKAQAESGEVRRERDHLRDTVETSDRRIIQLKDIMRKSKEQEKTLRNTVADLEGRLAAANIERTDVLEGFHEASQQILKLSASEQSLRQEVQDLRSRLIHANGRHASDTTLALPEKNSQCRPRHIRTKSDVGGIAGNQDPILQQNLELRRLLAEAKGKISRLEQMPPVLQTDADAARMTQLQASLRDHKHMLAVARADSERYNGLLHSELRRQSRFAAQHIQAATPKVEGNALLDATEKAKIVSQSTRTANLEQDMQSLGREVEYCLKEIVLYKLDVRGYRKDLKKAQATIAKLQAVQSARPPTPDGDSASSVHSSGSADPERPAAQDGDALSGLGIALKEGPDTAQRTVASATAAALRSKTPPLTFTVGSPPHRPRTPMGVHKKLPKPPSARTPSPLPETEPATVKLQRGATLRSLSESIISSYAKRNTPELDIGVTHSAVRQEDIQARPSGSHPPMPAMSAAPTD</sequence>
<feature type="region of interest" description="Disordered" evidence="1">
    <location>
        <begin position="723"/>
        <end position="758"/>
    </location>
</feature>
<reference evidence="2 3" key="1">
    <citation type="journal article" date="2012" name="PLoS Pathog.">
        <title>Diverse lifestyles and strategies of plant pathogenesis encoded in the genomes of eighteen Dothideomycetes fungi.</title>
        <authorList>
            <person name="Ohm R.A."/>
            <person name="Feau N."/>
            <person name="Henrissat B."/>
            <person name="Schoch C.L."/>
            <person name="Horwitz B.A."/>
            <person name="Barry K.W."/>
            <person name="Condon B.J."/>
            <person name="Copeland A.C."/>
            <person name="Dhillon B."/>
            <person name="Glaser F."/>
            <person name="Hesse C.N."/>
            <person name="Kosti I."/>
            <person name="LaButti K."/>
            <person name="Lindquist E.A."/>
            <person name="Lucas S."/>
            <person name="Salamov A.A."/>
            <person name="Bradshaw R.E."/>
            <person name="Ciuffetti L."/>
            <person name="Hamelin R.C."/>
            <person name="Kema G.H.J."/>
            <person name="Lawrence C."/>
            <person name="Scott J.A."/>
            <person name="Spatafora J.W."/>
            <person name="Turgeon B.G."/>
            <person name="de Wit P.J.G.M."/>
            <person name="Zhong S."/>
            <person name="Goodwin S.B."/>
            <person name="Grigoriev I.V."/>
        </authorList>
    </citation>
    <scope>NUCLEOTIDE SEQUENCE [LARGE SCALE GENOMIC DNA]</scope>
    <source>
        <strain evidence="2 3">UAMH 10762</strain>
    </source>
</reference>
<dbReference type="HOGENOM" id="CLU_323126_0_0_1"/>
<feature type="compositionally biased region" description="Polar residues" evidence="1">
    <location>
        <begin position="393"/>
        <end position="405"/>
    </location>
</feature>
<dbReference type="Proteomes" id="UP000011761">
    <property type="component" value="Unassembled WGS sequence"/>
</dbReference>
<feature type="region of interest" description="Disordered" evidence="1">
    <location>
        <begin position="273"/>
        <end position="295"/>
    </location>
</feature>